<dbReference type="AlphaFoldDB" id="A0A371PQR1"/>
<proteinExistence type="predicted"/>
<reference evidence="2 3" key="1">
    <citation type="submission" date="2018-08" db="EMBL/GenBank/DDBJ databases">
        <title>Streptomyces NEAU-D10 sp. nov., a novel Actinomycete isolated from soil.</title>
        <authorList>
            <person name="Jin L."/>
        </authorList>
    </citation>
    <scope>NUCLEOTIDE SEQUENCE [LARGE SCALE GENOMIC DNA]</scope>
    <source>
        <strain evidence="2 3">NEAU-D10</strain>
    </source>
</reference>
<comment type="caution">
    <text evidence="2">The sequence shown here is derived from an EMBL/GenBank/DDBJ whole genome shotgun (WGS) entry which is preliminary data.</text>
</comment>
<feature type="transmembrane region" description="Helical" evidence="1">
    <location>
        <begin position="40"/>
        <end position="58"/>
    </location>
</feature>
<evidence type="ECO:0000313" key="2">
    <source>
        <dbReference type="EMBL" id="REK84453.1"/>
    </source>
</evidence>
<feature type="transmembrane region" description="Helical" evidence="1">
    <location>
        <begin position="70"/>
        <end position="89"/>
    </location>
</feature>
<dbReference type="RefSeq" id="WP_128512562.1">
    <property type="nucleotide sequence ID" value="NZ_QUAC01000484.1"/>
</dbReference>
<keyword evidence="1" id="KW-0812">Transmembrane</keyword>
<keyword evidence="3" id="KW-1185">Reference proteome</keyword>
<name>A0A371PQR1_STRIH</name>
<protein>
    <submittedName>
        <fullName evidence="2">Uncharacterized protein</fullName>
    </submittedName>
</protein>
<dbReference type="OrthoDB" id="5181251at2"/>
<gene>
    <name evidence="2" type="ORF">DY245_43150</name>
</gene>
<dbReference type="Proteomes" id="UP000262477">
    <property type="component" value="Unassembled WGS sequence"/>
</dbReference>
<sequence length="207" mass="21142">MSTTAASPEPLIGRCFTKARKHTLVVGHWPGGGRIWGGPYTVPQIIVAAAAFAAAFLTRGLWAHHGLVDVLPLIGVPYALALAVGRIHVDGRNPLSVAVSALGLAASGSSGRLDGRPVRQRRSGALVGICTLTWQPPNEPGRAAAPLAAGHSLDKPVRPAPAPAVSKNMPAAGRPVAEVPVVRVASGVGALLAARAARTTNTNEQGQ</sequence>
<accession>A0A371PQR1</accession>
<keyword evidence="1" id="KW-1133">Transmembrane helix</keyword>
<dbReference type="EMBL" id="QUAC01000484">
    <property type="protein sequence ID" value="REK84453.1"/>
    <property type="molecule type" value="Genomic_DNA"/>
</dbReference>
<evidence type="ECO:0000313" key="3">
    <source>
        <dbReference type="Proteomes" id="UP000262477"/>
    </source>
</evidence>
<organism evidence="2 3">
    <name type="scientific">Streptomyces inhibens</name>
    <dbReference type="NCBI Taxonomy" id="2293571"/>
    <lineage>
        <taxon>Bacteria</taxon>
        <taxon>Bacillati</taxon>
        <taxon>Actinomycetota</taxon>
        <taxon>Actinomycetes</taxon>
        <taxon>Kitasatosporales</taxon>
        <taxon>Streptomycetaceae</taxon>
        <taxon>Streptomyces</taxon>
    </lineage>
</organism>
<evidence type="ECO:0000256" key="1">
    <source>
        <dbReference type="SAM" id="Phobius"/>
    </source>
</evidence>
<keyword evidence="1" id="KW-0472">Membrane</keyword>